<keyword evidence="3" id="KW-1185">Reference proteome</keyword>
<accession>E0W1U4</accession>
<evidence type="ECO:0000313" key="3">
    <source>
        <dbReference type="Proteomes" id="UP000009046"/>
    </source>
</evidence>
<dbReference type="EMBL" id="AAZO01007101">
    <property type="status" value="NOT_ANNOTATED_CDS"/>
    <property type="molecule type" value="Genomic_DNA"/>
</dbReference>
<reference evidence="2" key="3">
    <citation type="submission" date="2021-02" db="UniProtKB">
        <authorList>
            <consortium name="EnsemblMetazoa"/>
        </authorList>
    </citation>
    <scope>IDENTIFICATION</scope>
    <source>
        <strain evidence="2">USDA</strain>
    </source>
</reference>
<dbReference type="RefSeq" id="XP_002432414.1">
    <property type="nucleotide sequence ID" value="XM_002432369.1"/>
</dbReference>
<organism>
    <name type="scientific">Pediculus humanus subsp. corporis</name>
    <name type="common">Body louse</name>
    <dbReference type="NCBI Taxonomy" id="121224"/>
    <lineage>
        <taxon>Eukaryota</taxon>
        <taxon>Metazoa</taxon>
        <taxon>Ecdysozoa</taxon>
        <taxon>Arthropoda</taxon>
        <taxon>Hexapoda</taxon>
        <taxon>Insecta</taxon>
        <taxon>Pterygota</taxon>
        <taxon>Neoptera</taxon>
        <taxon>Paraneoptera</taxon>
        <taxon>Psocodea</taxon>
        <taxon>Troctomorpha</taxon>
        <taxon>Phthiraptera</taxon>
        <taxon>Anoplura</taxon>
        <taxon>Pediculidae</taxon>
        <taxon>Pediculus</taxon>
    </lineage>
</organism>
<name>E0W1U4_PEDHC</name>
<dbReference type="InParanoid" id="E0W1U4"/>
<evidence type="ECO:0000313" key="1">
    <source>
        <dbReference type="EMBL" id="EEB19676.1"/>
    </source>
</evidence>
<dbReference type="VEuPathDB" id="VectorBase:PHUM582510"/>
<dbReference type="CTD" id="8232500"/>
<sequence length="851" mass="100595">MILDPTSTAINELKKIFLLKKNCDDNNNKDDDVSKLQMVYFMIINSDLNLLENLKRDDNIGLFICINPPLNIYEVVNAIFYLNLDKYLCTIFEYCHMDITSQILSVILKNDVIIQFKIEYYETLIKLWRSLFVKSHYMYNKFDSDNNTLKVCICFQDLCENIINLYKNNFLNQDCDLMVKAKTLSELLFALLFMIRTYNSIDTKYDKKPLFDVAISLQSINNLSILKPSENCLNVAFQHVSKLMEMIESEMFSSMSEINFKYDSAQRVIGETVYLICEEVKNVSQSCLNSFLRFKIKPKSEKEKLNEYEICHLMKNIKQGSKSYFKEIIYRKINENSSEIQSSKSEILILNDDEIFEFVSNHLDLADDNDINYLINESLKFVSSMNAVKNNNNNDLNKMIIFIMKLLKYEHEENYWKWLKRVFVEEEEESLGNLFENNCNNHDELKIYYEKTVKKFGDDKTNSYDFACTCLLSREKAFKNFFLLPNLTNKYQGNILDFINNFKLISIVGSEGDLTIIEKQLMDVMTNIDNYSESEREMFLKLFKICLDCDTLSKKFTDEIFVMNNLNLIKNDFDKVFFYFKLLKILIPHWWECKDDYIYYVFVYMVQTYEYLCCDNENFFNDKMELKEFICNLSNEIINDYLSSHTFTQDPSFHELTQSAFCDVHIRINKVWPKILTSYESLFTILTNTCENIKVAFNLLNGKFGIPRGRDDKLMKSSIAYSLVSVCISSPFQQQQQRDKVLPYFTSKQWSRLYDCLHLILTENSCDKQNDEEINESILTIMTEIKDYDLREKTLIDFTPILINLINEIIIIIGKREKEEEEFSSDVYKMIEMLNVERIETNLKNVFTSKV</sequence>
<evidence type="ECO:0000313" key="2">
    <source>
        <dbReference type="EnsemblMetazoa" id="PHUM582510-PA"/>
    </source>
</evidence>
<dbReference type="GeneID" id="8232500"/>
<dbReference type="HOGENOM" id="CLU_335343_0_0_1"/>
<gene>
    <name evidence="2" type="primary">8232500</name>
    <name evidence="1" type="ORF">Phum_PHUM582510</name>
</gene>
<reference evidence="1" key="2">
    <citation type="submission" date="2007-04" db="EMBL/GenBank/DDBJ databases">
        <title>The genome of the human body louse.</title>
        <authorList>
            <consortium name="The Human Body Louse Genome Consortium"/>
            <person name="Kirkness E."/>
            <person name="Walenz B."/>
            <person name="Hass B."/>
            <person name="Bruggner R."/>
            <person name="Strausberg R."/>
        </authorList>
    </citation>
    <scope>NUCLEOTIDE SEQUENCE</scope>
    <source>
        <strain evidence="1">USDA</strain>
    </source>
</reference>
<dbReference type="AlphaFoldDB" id="E0W1U4"/>
<dbReference type="OrthoDB" id="6588253at2759"/>
<protein>
    <submittedName>
        <fullName evidence="1 2">Uncharacterized protein</fullName>
    </submittedName>
</protein>
<proteinExistence type="predicted"/>
<dbReference type="Proteomes" id="UP000009046">
    <property type="component" value="Unassembled WGS sequence"/>
</dbReference>
<dbReference type="KEGG" id="phu:Phum_PHUM582510"/>
<dbReference type="EnsemblMetazoa" id="PHUM582510-RA">
    <property type="protein sequence ID" value="PHUM582510-PA"/>
    <property type="gene ID" value="PHUM582510"/>
</dbReference>
<dbReference type="EMBL" id="DS235873">
    <property type="protein sequence ID" value="EEB19676.1"/>
    <property type="molecule type" value="Genomic_DNA"/>
</dbReference>
<reference evidence="1" key="1">
    <citation type="submission" date="2007-04" db="EMBL/GenBank/DDBJ databases">
        <title>Annotation of Pediculus humanus corporis strain USDA.</title>
        <authorList>
            <person name="Kirkness E."/>
            <person name="Hannick L."/>
            <person name="Hass B."/>
            <person name="Bruggner R."/>
            <person name="Lawson D."/>
            <person name="Bidwell S."/>
            <person name="Joardar V."/>
            <person name="Caler E."/>
            <person name="Walenz B."/>
            <person name="Inman J."/>
            <person name="Schobel S."/>
            <person name="Galinsky K."/>
            <person name="Amedeo P."/>
            <person name="Strausberg R."/>
        </authorList>
    </citation>
    <scope>NUCLEOTIDE SEQUENCE</scope>
    <source>
        <strain evidence="1">USDA</strain>
    </source>
</reference>